<organism evidence="1 2">
    <name type="scientific">Teladorsagia circumcincta</name>
    <name type="common">Brown stomach worm</name>
    <name type="synonym">Ostertagia circumcincta</name>
    <dbReference type="NCBI Taxonomy" id="45464"/>
    <lineage>
        <taxon>Eukaryota</taxon>
        <taxon>Metazoa</taxon>
        <taxon>Ecdysozoa</taxon>
        <taxon>Nematoda</taxon>
        <taxon>Chromadorea</taxon>
        <taxon>Rhabditida</taxon>
        <taxon>Rhabditina</taxon>
        <taxon>Rhabditomorpha</taxon>
        <taxon>Strongyloidea</taxon>
        <taxon>Trichostrongylidae</taxon>
        <taxon>Teladorsagia</taxon>
    </lineage>
</organism>
<sequence>MYYNRRSAVEFPLPPPPLLYQRRPLTDDAVNRRRAVAVSLLWYAPPYPVITPSTQSEIGLHQSNGENLPGYVEKVLEWFRKNDEYNRRIERPERN</sequence>
<dbReference type="AlphaFoldDB" id="A0A2G9TZE9"/>
<proteinExistence type="predicted"/>
<dbReference type="EMBL" id="KZ351047">
    <property type="protein sequence ID" value="PIO63307.1"/>
    <property type="molecule type" value="Genomic_DNA"/>
</dbReference>
<keyword evidence="2" id="KW-1185">Reference proteome</keyword>
<evidence type="ECO:0000313" key="1">
    <source>
        <dbReference type="EMBL" id="PIO63307.1"/>
    </source>
</evidence>
<protein>
    <submittedName>
        <fullName evidence="1">Uncharacterized protein</fullName>
    </submittedName>
</protein>
<accession>A0A2G9TZE9</accession>
<name>A0A2G9TZE9_TELCI</name>
<gene>
    <name evidence="1" type="ORF">TELCIR_15093</name>
</gene>
<dbReference type="Proteomes" id="UP000230423">
    <property type="component" value="Unassembled WGS sequence"/>
</dbReference>
<evidence type="ECO:0000313" key="2">
    <source>
        <dbReference type="Proteomes" id="UP000230423"/>
    </source>
</evidence>
<dbReference type="OrthoDB" id="10373715at2759"/>
<reference evidence="1 2" key="1">
    <citation type="submission" date="2015-09" db="EMBL/GenBank/DDBJ databases">
        <title>Draft genome of the parasitic nematode Teladorsagia circumcincta isolate WARC Sus (inbred).</title>
        <authorList>
            <person name="Mitreva M."/>
        </authorList>
    </citation>
    <scope>NUCLEOTIDE SEQUENCE [LARGE SCALE GENOMIC DNA]</scope>
    <source>
        <strain evidence="1 2">S</strain>
    </source>
</reference>